<dbReference type="EMBL" id="KV878909">
    <property type="protein sequence ID" value="OJJ80726.1"/>
    <property type="molecule type" value="Genomic_DNA"/>
</dbReference>
<evidence type="ECO:0000313" key="2">
    <source>
        <dbReference type="EMBL" id="OJJ80726.1"/>
    </source>
</evidence>
<dbReference type="STRING" id="1160497.A0A1L9V9V4"/>
<gene>
    <name evidence="2" type="ORF">ASPGLDRAFT_38729</name>
</gene>
<name>A0A1L9V9V4_ASPGL</name>
<dbReference type="GeneID" id="34461243"/>
<protein>
    <submittedName>
        <fullName evidence="2">Uncharacterized protein</fullName>
    </submittedName>
</protein>
<dbReference type="AlphaFoldDB" id="A0A1L9V9V4"/>
<dbReference type="VEuPathDB" id="FungiDB:ASPGLDRAFT_38729"/>
<organism evidence="2 3">
    <name type="scientific">Aspergillus glaucus CBS 516.65</name>
    <dbReference type="NCBI Taxonomy" id="1160497"/>
    <lineage>
        <taxon>Eukaryota</taxon>
        <taxon>Fungi</taxon>
        <taxon>Dikarya</taxon>
        <taxon>Ascomycota</taxon>
        <taxon>Pezizomycotina</taxon>
        <taxon>Eurotiomycetes</taxon>
        <taxon>Eurotiomycetidae</taxon>
        <taxon>Eurotiales</taxon>
        <taxon>Aspergillaceae</taxon>
        <taxon>Aspergillus</taxon>
        <taxon>Aspergillus subgen. Aspergillus</taxon>
    </lineage>
</organism>
<dbReference type="RefSeq" id="XP_022397424.1">
    <property type="nucleotide sequence ID" value="XM_022544982.1"/>
</dbReference>
<sequence length="206" mass="23280">MAVSPSRPFHWPGGIPPEVKPDANGDIAPEEANETAKGWLLFVSETWVSREDANIPDHDTDYEVRQRRALVETWAKAEQAFRDSYQRRARPTNALDYPEAALRGTQQCFPNNAQFVCLAPLSPSHWSNQSKWIKLFILSCCLDGEMGHCLGVWGSRHEGIDSNPATFPDPSTFQITDLLPLLILEMANFSYMAMTERGTVHFMDRL</sequence>
<reference evidence="3" key="1">
    <citation type="journal article" date="2017" name="Genome Biol.">
        <title>Comparative genomics reveals high biological diversity and specific adaptations in the industrially and medically important fungal genus Aspergillus.</title>
        <authorList>
            <person name="de Vries R.P."/>
            <person name="Riley R."/>
            <person name="Wiebenga A."/>
            <person name="Aguilar-Osorio G."/>
            <person name="Amillis S."/>
            <person name="Uchima C.A."/>
            <person name="Anderluh G."/>
            <person name="Asadollahi M."/>
            <person name="Askin M."/>
            <person name="Barry K."/>
            <person name="Battaglia E."/>
            <person name="Bayram O."/>
            <person name="Benocci T."/>
            <person name="Braus-Stromeyer S.A."/>
            <person name="Caldana C."/>
            <person name="Canovas D."/>
            <person name="Cerqueira G.C."/>
            <person name="Chen F."/>
            <person name="Chen W."/>
            <person name="Choi C."/>
            <person name="Clum A."/>
            <person name="Dos Santos R.A."/>
            <person name="Damasio A.R."/>
            <person name="Diallinas G."/>
            <person name="Emri T."/>
            <person name="Fekete E."/>
            <person name="Flipphi M."/>
            <person name="Freyberg S."/>
            <person name="Gallo A."/>
            <person name="Gournas C."/>
            <person name="Habgood R."/>
            <person name="Hainaut M."/>
            <person name="Harispe M.L."/>
            <person name="Henrissat B."/>
            <person name="Hilden K.S."/>
            <person name="Hope R."/>
            <person name="Hossain A."/>
            <person name="Karabika E."/>
            <person name="Karaffa L."/>
            <person name="Karanyi Z."/>
            <person name="Krasevec N."/>
            <person name="Kuo A."/>
            <person name="Kusch H."/>
            <person name="LaButti K."/>
            <person name="Lagendijk E.L."/>
            <person name="Lapidus A."/>
            <person name="Levasseur A."/>
            <person name="Lindquist E."/>
            <person name="Lipzen A."/>
            <person name="Logrieco A.F."/>
            <person name="MacCabe A."/>
            <person name="Maekelae M.R."/>
            <person name="Malavazi I."/>
            <person name="Melin P."/>
            <person name="Meyer V."/>
            <person name="Mielnichuk N."/>
            <person name="Miskei M."/>
            <person name="Molnar A.P."/>
            <person name="Mule G."/>
            <person name="Ngan C.Y."/>
            <person name="Orejas M."/>
            <person name="Orosz E."/>
            <person name="Ouedraogo J.P."/>
            <person name="Overkamp K.M."/>
            <person name="Park H.-S."/>
            <person name="Perrone G."/>
            <person name="Piumi F."/>
            <person name="Punt P.J."/>
            <person name="Ram A.F."/>
            <person name="Ramon A."/>
            <person name="Rauscher S."/>
            <person name="Record E."/>
            <person name="Riano-Pachon D.M."/>
            <person name="Robert V."/>
            <person name="Roehrig J."/>
            <person name="Ruller R."/>
            <person name="Salamov A."/>
            <person name="Salih N.S."/>
            <person name="Samson R.A."/>
            <person name="Sandor E."/>
            <person name="Sanguinetti M."/>
            <person name="Schuetze T."/>
            <person name="Sepcic K."/>
            <person name="Shelest E."/>
            <person name="Sherlock G."/>
            <person name="Sophianopoulou V."/>
            <person name="Squina F.M."/>
            <person name="Sun H."/>
            <person name="Susca A."/>
            <person name="Todd R.B."/>
            <person name="Tsang A."/>
            <person name="Unkles S.E."/>
            <person name="van de Wiele N."/>
            <person name="van Rossen-Uffink D."/>
            <person name="Oliveira J.V."/>
            <person name="Vesth T.C."/>
            <person name="Visser J."/>
            <person name="Yu J.-H."/>
            <person name="Zhou M."/>
            <person name="Andersen M.R."/>
            <person name="Archer D.B."/>
            <person name="Baker S.E."/>
            <person name="Benoit I."/>
            <person name="Brakhage A.A."/>
            <person name="Braus G.H."/>
            <person name="Fischer R."/>
            <person name="Frisvad J.C."/>
            <person name="Goldman G.H."/>
            <person name="Houbraken J."/>
            <person name="Oakley B."/>
            <person name="Pocsi I."/>
            <person name="Scazzocchio C."/>
            <person name="Seiboth B."/>
            <person name="vanKuyk P.A."/>
            <person name="Wortman J."/>
            <person name="Dyer P.S."/>
            <person name="Grigoriev I.V."/>
        </authorList>
    </citation>
    <scope>NUCLEOTIDE SEQUENCE [LARGE SCALE GENOMIC DNA]</scope>
    <source>
        <strain evidence="3">CBS 516.65</strain>
    </source>
</reference>
<evidence type="ECO:0000256" key="1">
    <source>
        <dbReference type="SAM" id="MobiDB-lite"/>
    </source>
</evidence>
<feature type="region of interest" description="Disordered" evidence="1">
    <location>
        <begin position="1"/>
        <end position="25"/>
    </location>
</feature>
<dbReference type="Proteomes" id="UP000184300">
    <property type="component" value="Unassembled WGS sequence"/>
</dbReference>
<keyword evidence="3" id="KW-1185">Reference proteome</keyword>
<accession>A0A1L9V9V4</accession>
<dbReference type="OrthoDB" id="5396831at2759"/>
<proteinExistence type="predicted"/>
<evidence type="ECO:0000313" key="3">
    <source>
        <dbReference type="Proteomes" id="UP000184300"/>
    </source>
</evidence>